<evidence type="ECO:0000256" key="2">
    <source>
        <dbReference type="ARBA" id="ARBA00022473"/>
    </source>
</evidence>
<sequence length="723" mass="78210">MQLIRLLAASLAVDQVRDGDLHAGVLGQPPRKLQCLPHAKAMHNRLGVRAHLLASAEAAADEDIDRAGRLPLSTSFEPNYSKHTEIAEASTTLYFFIKQNPHSPYRTPGPLAKLHPINARHALHLNVEDVLQRSRLRRGTGCYSHYRAPSGACAGMTNGITLPRMAAARACPRMPSLLALSHSPSPRSAPPCLTDALTSIFPLTCHSITAVAADTLRRFHPLQTSRHSATAAGRWPPSLEIEQASRQQCLRLPPSKEAMSDEEGGGAPSARTAPKPTRKVAVVYYLCRHDGHLDHPHFLEMELPLSSSSHRAAGLYLRDFTARLDALRGSGMPAMYAWSSKRSYRNGYVWQDLAEDDLVHPAHGADEYVLKGSPLLLLLPHHPARCDADASSPSSSSGRRRRNNWSSFDLGEHNNKLEAMRSAQNCAATTQTNHLHHLRPDELQESRHRRPPAVPDAGGEREVGVIAGGRMRASAMLMQLFSCGSIGAARRGHARGHSSSDLLTSAGGSSRQAGDKEADADASSAVGTDCSSGGGGIISAGVVNNVMDRDYFSGSLVESGSKTSGGGGDAALLLKRSSSCNADREQVVRAGYLASRGSRAAKKNATKSTAAEVRVGDGGECTKAVFHEACILIRSQVAGRARHGVARSETVTPRDMDGRVDTESAEIVDLALDMAFCMKKKKKNFQTGFTCMKLVPFMMTTKWTRLRKMSKKRKHSTSFVRFC</sequence>
<feature type="region of interest" description="Disordered" evidence="8">
    <location>
        <begin position="492"/>
        <end position="530"/>
    </location>
</feature>
<dbReference type="PANTHER" id="PTHR31083">
    <property type="entry name" value="UPSTREAM OF FLC PROTEIN (DUF966)"/>
    <property type="match status" value="1"/>
</dbReference>
<feature type="compositionally biased region" description="Polar residues" evidence="8">
    <location>
        <begin position="497"/>
        <end position="512"/>
    </location>
</feature>
<dbReference type="Proteomes" id="UP000636709">
    <property type="component" value="Unassembled WGS sequence"/>
</dbReference>
<feature type="domain" description="SOSEKI DIX-like" evidence="9">
    <location>
        <begin position="280"/>
        <end position="375"/>
    </location>
</feature>
<dbReference type="PANTHER" id="PTHR31083:SF41">
    <property type="entry name" value="OS01G0975000 PROTEIN"/>
    <property type="match status" value="1"/>
</dbReference>
<proteinExistence type="inferred from homology"/>
<evidence type="ECO:0000256" key="1">
    <source>
        <dbReference type="ARBA" id="ARBA00004413"/>
    </source>
</evidence>
<dbReference type="InterPro" id="IPR010369">
    <property type="entry name" value="SOK"/>
</dbReference>
<comment type="similarity">
    <text evidence="7">Belongs to the SOSEKI family.</text>
</comment>
<dbReference type="OrthoDB" id="1280899at2759"/>
<organism evidence="10 11">
    <name type="scientific">Digitaria exilis</name>
    <dbReference type="NCBI Taxonomy" id="1010633"/>
    <lineage>
        <taxon>Eukaryota</taxon>
        <taxon>Viridiplantae</taxon>
        <taxon>Streptophyta</taxon>
        <taxon>Embryophyta</taxon>
        <taxon>Tracheophyta</taxon>
        <taxon>Spermatophyta</taxon>
        <taxon>Magnoliopsida</taxon>
        <taxon>Liliopsida</taxon>
        <taxon>Poales</taxon>
        <taxon>Poaceae</taxon>
        <taxon>PACMAD clade</taxon>
        <taxon>Panicoideae</taxon>
        <taxon>Panicodae</taxon>
        <taxon>Paniceae</taxon>
        <taxon>Anthephorinae</taxon>
        <taxon>Digitaria</taxon>
    </lineage>
</organism>
<dbReference type="Pfam" id="PF06136">
    <property type="entry name" value="SOK"/>
    <property type="match status" value="1"/>
</dbReference>
<evidence type="ECO:0000256" key="7">
    <source>
        <dbReference type="ARBA" id="ARBA00024211"/>
    </source>
</evidence>
<evidence type="ECO:0000256" key="6">
    <source>
        <dbReference type="ARBA" id="ARBA00023306"/>
    </source>
</evidence>
<dbReference type="EMBL" id="JACEFO010001700">
    <property type="protein sequence ID" value="KAF8720137.1"/>
    <property type="molecule type" value="Genomic_DNA"/>
</dbReference>
<evidence type="ECO:0000313" key="10">
    <source>
        <dbReference type="EMBL" id="KAF8720137.1"/>
    </source>
</evidence>
<keyword evidence="4" id="KW-0132">Cell division</keyword>
<dbReference type="GO" id="GO:0051301">
    <property type="term" value="P:cell division"/>
    <property type="evidence" value="ECO:0007669"/>
    <property type="project" value="UniProtKB-KW"/>
</dbReference>
<dbReference type="AlphaFoldDB" id="A0A835C3R0"/>
<protein>
    <recommendedName>
        <fullName evidence="9">SOSEKI DIX-like domain-containing protein</fullName>
    </recommendedName>
</protein>
<evidence type="ECO:0000256" key="8">
    <source>
        <dbReference type="SAM" id="MobiDB-lite"/>
    </source>
</evidence>
<keyword evidence="5" id="KW-0472">Membrane</keyword>
<evidence type="ECO:0000256" key="3">
    <source>
        <dbReference type="ARBA" id="ARBA00022475"/>
    </source>
</evidence>
<evidence type="ECO:0000256" key="5">
    <source>
        <dbReference type="ARBA" id="ARBA00023136"/>
    </source>
</evidence>
<comment type="subcellular location">
    <subcellularLocation>
        <location evidence="1">Cell membrane</location>
        <topology evidence="1">Peripheral membrane protein</topology>
        <orientation evidence="1">Cytoplasmic side</orientation>
    </subcellularLocation>
</comment>
<dbReference type="GO" id="GO:0051258">
    <property type="term" value="P:protein polymerization"/>
    <property type="evidence" value="ECO:0007669"/>
    <property type="project" value="UniProtKB-ARBA"/>
</dbReference>
<feature type="region of interest" description="Disordered" evidence="8">
    <location>
        <begin position="255"/>
        <end position="274"/>
    </location>
</feature>
<evidence type="ECO:0000313" key="11">
    <source>
        <dbReference type="Proteomes" id="UP000636709"/>
    </source>
</evidence>
<dbReference type="GO" id="GO:0005886">
    <property type="term" value="C:plasma membrane"/>
    <property type="evidence" value="ECO:0007669"/>
    <property type="project" value="UniProtKB-SubCell"/>
</dbReference>
<reference evidence="10" key="1">
    <citation type="submission" date="2020-07" db="EMBL/GenBank/DDBJ databases">
        <title>Genome sequence and genetic diversity analysis of an under-domesticated orphan crop, white fonio (Digitaria exilis).</title>
        <authorList>
            <person name="Bennetzen J.L."/>
            <person name="Chen S."/>
            <person name="Ma X."/>
            <person name="Wang X."/>
            <person name="Yssel A.E.J."/>
            <person name="Chaluvadi S.R."/>
            <person name="Johnson M."/>
            <person name="Gangashetty P."/>
            <person name="Hamidou F."/>
            <person name="Sanogo M.D."/>
            <person name="Zwaenepoel A."/>
            <person name="Wallace J."/>
            <person name="Van De Peer Y."/>
            <person name="Van Deynze A."/>
        </authorList>
    </citation>
    <scope>NUCLEOTIDE SEQUENCE</scope>
    <source>
        <tissue evidence="10">Leaves</tissue>
    </source>
</reference>
<comment type="caution">
    <text evidence="10">The sequence shown here is derived from an EMBL/GenBank/DDBJ whole genome shotgun (WGS) entry which is preliminary data.</text>
</comment>
<dbReference type="InterPro" id="IPR048351">
    <property type="entry name" value="SOK_DIX"/>
</dbReference>
<accession>A0A835C3R0</accession>
<keyword evidence="2" id="KW-0217">Developmental protein</keyword>
<keyword evidence="6" id="KW-0131">Cell cycle</keyword>
<gene>
    <name evidence="10" type="ORF">HU200_024920</name>
</gene>
<keyword evidence="11" id="KW-1185">Reference proteome</keyword>
<evidence type="ECO:0000256" key="4">
    <source>
        <dbReference type="ARBA" id="ARBA00022618"/>
    </source>
</evidence>
<feature type="region of interest" description="Disordered" evidence="8">
    <location>
        <begin position="387"/>
        <end position="410"/>
    </location>
</feature>
<keyword evidence="3" id="KW-1003">Cell membrane</keyword>
<evidence type="ECO:0000259" key="9">
    <source>
        <dbReference type="Pfam" id="PF06136"/>
    </source>
</evidence>
<feature type="region of interest" description="Disordered" evidence="8">
    <location>
        <begin position="437"/>
        <end position="460"/>
    </location>
</feature>
<name>A0A835C3R0_9POAL</name>